<keyword evidence="2" id="KW-1185">Reference proteome</keyword>
<proteinExistence type="predicted"/>
<accession>A0AAV2SQ99</accession>
<dbReference type="InterPro" id="IPR026983">
    <property type="entry name" value="DHC"/>
</dbReference>
<protein>
    <submittedName>
        <fullName evidence="1">Uncharacterized protein</fullName>
    </submittedName>
</protein>
<dbReference type="PANTHER" id="PTHR45703">
    <property type="entry name" value="DYNEIN HEAVY CHAIN"/>
    <property type="match status" value="1"/>
</dbReference>
<evidence type="ECO:0000313" key="2">
    <source>
        <dbReference type="Proteomes" id="UP001497623"/>
    </source>
</evidence>
<name>A0AAV2SQ99_MEGNR</name>
<sequence>MKGQMLWTEQQIGHHRLFYLDHGLLISNKDAMIWQISMHVIQTECVFIEFLIETICDILFLKLMNRPRVRERTFVTDAMFHPMKDALDLVKSYGDEVPEQLLFKLQELPHTWETLKKQCDLVRQNVAPLKAAEVNGIRKRCTRFDTRQQAYRDKFKGYSFFNFDTELPYWRMEKVSKRLKNLEDEEYDLQTSAELFEINIPDFKFLKICRRELRMLKEF</sequence>
<organism evidence="1 2">
    <name type="scientific">Meganyctiphanes norvegica</name>
    <name type="common">Northern krill</name>
    <name type="synonym">Thysanopoda norvegica</name>
    <dbReference type="NCBI Taxonomy" id="48144"/>
    <lineage>
        <taxon>Eukaryota</taxon>
        <taxon>Metazoa</taxon>
        <taxon>Ecdysozoa</taxon>
        <taxon>Arthropoda</taxon>
        <taxon>Crustacea</taxon>
        <taxon>Multicrustacea</taxon>
        <taxon>Malacostraca</taxon>
        <taxon>Eumalacostraca</taxon>
        <taxon>Eucarida</taxon>
        <taxon>Euphausiacea</taxon>
        <taxon>Euphausiidae</taxon>
        <taxon>Meganyctiphanes</taxon>
    </lineage>
</organism>
<dbReference type="GO" id="GO:0051959">
    <property type="term" value="F:dynein light intermediate chain binding"/>
    <property type="evidence" value="ECO:0007669"/>
    <property type="project" value="InterPro"/>
</dbReference>
<dbReference type="AlphaFoldDB" id="A0AAV2SQ99"/>
<dbReference type="Proteomes" id="UP001497623">
    <property type="component" value="Unassembled WGS sequence"/>
</dbReference>
<dbReference type="GO" id="GO:0007018">
    <property type="term" value="P:microtubule-based movement"/>
    <property type="evidence" value="ECO:0007669"/>
    <property type="project" value="InterPro"/>
</dbReference>
<dbReference type="GO" id="GO:0045505">
    <property type="term" value="F:dynein intermediate chain binding"/>
    <property type="evidence" value="ECO:0007669"/>
    <property type="project" value="InterPro"/>
</dbReference>
<reference evidence="1 2" key="1">
    <citation type="submission" date="2024-05" db="EMBL/GenBank/DDBJ databases">
        <authorList>
            <person name="Wallberg A."/>
        </authorList>
    </citation>
    <scope>NUCLEOTIDE SEQUENCE [LARGE SCALE GENOMIC DNA]</scope>
</reference>
<dbReference type="PANTHER" id="PTHR45703:SF8">
    <property type="entry name" value="DYNEINS HEAVY CHAIN"/>
    <property type="match status" value="1"/>
</dbReference>
<gene>
    <name evidence="1" type="ORF">MNOR_LOCUS39618</name>
</gene>
<feature type="non-terminal residue" evidence="1">
    <location>
        <position position="219"/>
    </location>
</feature>
<evidence type="ECO:0000313" key="1">
    <source>
        <dbReference type="EMBL" id="CAL4228682.1"/>
    </source>
</evidence>
<dbReference type="EMBL" id="CAXKWB010105934">
    <property type="protein sequence ID" value="CAL4228682.1"/>
    <property type="molecule type" value="Genomic_DNA"/>
</dbReference>
<dbReference type="GO" id="GO:0030286">
    <property type="term" value="C:dynein complex"/>
    <property type="evidence" value="ECO:0007669"/>
    <property type="project" value="InterPro"/>
</dbReference>
<comment type="caution">
    <text evidence="1">The sequence shown here is derived from an EMBL/GenBank/DDBJ whole genome shotgun (WGS) entry which is preliminary data.</text>
</comment>